<comment type="caution">
    <text evidence="7">The sequence shown here is derived from an EMBL/GenBank/DDBJ whole genome shotgun (WGS) entry which is preliminary data.</text>
</comment>
<dbReference type="Pfam" id="PF08428">
    <property type="entry name" value="Rib"/>
    <property type="match status" value="10"/>
</dbReference>
<dbReference type="Pfam" id="PF20585">
    <property type="entry name" value="Pectate_lyase_5"/>
    <property type="match status" value="1"/>
</dbReference>
<feature type="domain" description="Gram-positive cocci surface proteins LPxTG" evidence="6">
    <location>
        <begin position="2655"/>
        <end position="2693"/>
    </location>
</feature>
<dbReference type="Pfam" id="PF04650">
    <property type="entry name" value="YSIRK_signal"/>
    <property type="match status" value="1"/>
</dbReference>
<keyword evidence="2" id="KW-0964">Secreted</keyword>
<dbReference type="InterPro" id="IPR012706">
    <property type="entry name" value="Rib_alpha_Esp_rpt"/>
</dbReference>
<feature type="region of interest" description="Disordered" evidence="5">
    <location>
        <begin position="1073"/>
        <end position="1096"/>
    </location>
</feature>
<feature type="region of interest" description="Disordered" evidence="5">
    <location>
        <begin position="2445"/>
        <end position="2506"/>
    </location>
</feature>
<name>A0A7W3UJ36_9LACO</name>
<feature type="region of interest" description="Disordered" evidence="5">
    <location>
        <begin position="151"/>
        <end position="170"/>
    </location>
</feature>
<keyword evidence="3" id="KW-0732">Signal</keyword>
<dbReference type="NCBIfam" id="TIGR02331">
    <property type="entry name" value="rib_alpha"/>
    <property type="match status" value="10"/>
</dbReference>
<feature type="region of interest" description="Disordered" evidence="5">
    <location>
        <begin position="2305"/>
        <end position="2339"/>
    </location>
</feature>
<evidence type="ECO:0000256" key="2">
    <source>
        <dbReference type="ARBA" id="ARBA00022525"/>
    </source>
</evidence>
<dbReference type="NCBIfam" id="TIGR01168">
    <property type="entry name" value="YSIRK_signal"/>
    <property type="match status" value="1"/>
</dbReference>
<feature type="compositionally biased region" description="Low complexity" evidence="5">
    <location>
        <begin position="2608"/>
        <end position="2622"/>
    </location>
</feature>
<dbReference type="NCBIfam" id="TIGR01167">
    <property type="entry name" value="LPXTG_anchor"/>
    <property type="match status" value="1"/>
</dbReference>
<dbReference type="Gene3D" id="2.60.40.4300">
    <property type="match status" value="2"/>
</dbReference>
<evidence type="ECO:0000256" key="5">
    <source>
        <dbReference type="SAM" id="MobiDB-lite"/>
    </source>
</evidence>
<feature type="compositionally biased region" description="Polar residues" evidence="5">
    <location>
        <begin position="1080"/>
        <end position="1092"/>
    </location>
</feature>
<evidence type="ECO:0000256" key="1">
    <source>
        <dbReference type="ARBA" id="ARBA00022512"/>
    </source>
</evidence>
<evidence type="ECO:0000256" key="3">
    <source>
        <dbReference type="ARBA" id="ARBA00022729"/>
    </source>
</evidence>
<feature type="compositionally biased region" description="Basic and acidic residues" evidence="5">
    <location>
        <begin position="2314"/>
        <end position="2324"/>
    </location>
</feature>
<reference evidence="7 8" key="1">
    <citation type="submission" date="2020-07" db="EMBL/GenBank/DDBJ databases">
        <title>Description of Limosilactobacillus balticus sp. nov., Limosilactobacillus agrestis sp. nov., Limosilactobacillus albertensis sp. nov., Limosilactobacillus rudii sp. nov., Limosilactobacillus fastidiosus sp. nov., five novel Limosilactobacillus species isolated from the vertebrate gastrointestinal tract, and proposal of 6 subspecies of Limosilactobacillus reuteri adapted to the gastrointestinal tract of specific vertebrate hosts.</title>
        <authorList>
            <person name="Li F."/>
            <person name="Cheng C."/>
            <person name="Zheng J."/>
            <person name="Quevedo R.M."/>
            <person name="Li J."/>
            <person name="Roos S."/>
            <person name="Gaenzle M.G."/>
            <person name="Walter J."/>
        </authorList>
    </citation>
    <scope>NUCLEOTIDE SEQUENCE [LARGE SCALE GENOMIC DNA]</scope>
    <source>
        <strain evidence="7 8">STM2_1</strain>
    </source>
</reference>
<feature type="region of interest" description="Disordered" evidence="5">
    <location>
        <begin position="2067"/>
        <end position="2096"/>
    </location>
</feature>
<keyword evidence="1" id="KW-0134">Cell wall</keyword>
<evidence type="ECO:0000313" key="7">
    <source>
        <dbReference type="EMBL" id="MBB1096487.1"/>
    </source>
</evidence>
<dbReference type="Pfam" id="PF18957">
    <property type="entry name" value="RibLong"/>
    <property type="match status" value="2"/>
</dbReference>
<proteinExistence type="predicted"/>
<feature type="region of interest" description="Disordered" evidence="5">
    <location>
        <begin position="117"/>
        <end position="137"/>
    </location>
</feature>
<dbReference type="InterPro" id="IPR046776">
    <property type="entry name" value="Pectate_lyase_5"/>
</dbReference>
<dbReference type="PROSITE" id="PS50847">
    <property type="entry name" value="GRAM_POS_ANCHORING"/>
    <property type="match status" value="1"/>
</dbReference>
<evidence type="ECO:0000256" key="4">
    <source>
        <dbReference type="ARBA" id="ARBA00023088"/>
    </source>
</evidence>
<evidence type="ECO:0000313" key="8">
    <source>
        <dbReference type="Proteomes" id="UP000517106"/>
    </source>
</evidence>
<feature type="region of interest" description="Disordered" evidence="5">
    <location>
        <begin position="2367"/>
        <end position="2387"/>
    </location>
</feature>
<feature type="compositionally biased region" description="Basic and acidic residues" evidence="5">
    <location>
        <begin position="2067"/>
        <end position="2082"/>
    </location>
</feature>
<evidence type="ECO:0000259" key="6">
    <source>
        <dbReference type="PROSITE" id="PS50847"/>
    </source>
</evidence>
<organism evidence="7 8">
    <name type="scientific">Limosilactobacillus rudii</name>
    <dbReference type="NCBI Taxonomy" id="2759755"/>
    <lineage>
        <taxon>Bacteria</taxon>
        <taxon>Bacillati</taxon>
        <taxon>Bacillota</taxon>
        <taxon>Bacilli</taxon>
        <taxon>Lactobacillales</taxon>
        <taxon>Lactobacillaceae</taxon>
        <taxon>Limosilactobacillus</taxon>
    </lineage>
</organism>
<feature type="region of interest" description="Disordered" evidence="5">
    <location>
        <begin position="2608"/>
        <end position="2663"/>
    </location>
</feature>
<keyword evidence="8" id="KW-1185">Reference proteome</keyword>
<dbReference type="NCBIfam" id="NF038186">
    <property type="entry name" value="YPDG_rpt"/>
    <property type="match status" value="2"/>
</dbReference>
<sequence length="2693" mass="287907">MLSKNNRQEYFRKQEPKKQRFTIKKLTVGVASVLLGFTFMGINASASADEVQPDSDANAHSATSAQASNDANATSTTLKASAAADSSAVAPSAAPASQSATVADAFEKAVASNTAEAEKAAASSHGQSDAPAASSDVDTNAVLESVAAEKTTANANENTAFRAAQNNDQPGKQYDVIDGVATVDGIYGLSQAIANKDVNTINLSNNIDLTNLTDEEADVKGGAWTGGNKGDYHNTLLGAHELAFGNKNAFDKTFNGIARDLTIDGNGHELNMGQWFFSFWDKNYDNGAKWNLTVKNMDLKTNDTTSGYGPFHFFVNQKNADNTNLTFENVTADVKNASLVDNSGAGVGQINVTFAGNNKVTNVLPGTGYSTVVARNVDFAKDATLDMNVTGPVTSGKTTGKGYNAFYVGVENERDATLEKPAAQGNFTMGENAKLTFNKGIDRENGVGHNLRFLYDNNAQGGNVVLKSGSNMDLTMGTGHSIAIYAGNLQIDKDATLNIDTRQDNNKNGTVKDSATLTNDGFHYAPITLNVIEGDPHILQKNSNSLVDNGTLRIVRGEKGMDIQTVDPLISFGSGYTNERQTYNLTVGEGATLDLQDSANSAYDGTWPDSMNWIGPKGSANIAGLVSMFGTGATNNVTITNPQYVNFQRLGSQVGSAFRLEGLHNNVIVKADDVKGTPLAQWNGSNQTETPDEAWRIQELNTQVAGGNFFSNFLPAGAKAGDKGGQYFDISGYLKSKYWGTPFDKSAGTAVMAPFQGDYKYVNGSYIGDSMSGVHGVGLTQLTNDFNWWSPRRITLGENGKIVINDATNYEPETQAINKTTNDKVSDFTKKDLQNGIKDLKGSDNTVAQDHETILGPDSLIDWNNSSWGLDWSKTDFTEDGKLRKDPSATLTTAQQNVYNALKKIASVTPATNEDGTLKVKTSGTGDDFNGQVATIIYKDSTADHPSVDFVLVPVNVTEPQADNYTPSYPAVTVEQGRETTATPSFTDKDGKATTAPEGTKFVKGDNAPDWATVGEDGTVTLNPGTDVTTGDYTIPVTVTYPDGSQDQTSVKVTVTDHVNDSDKYKASYPDLNVERPESGQATQSVNPSFENAKNMPEGTVTGYEAGDFAAPKGVNVDVNKTTGEVTATVDSDADLGSLTVPVTVTYKDGSSTTVNVPVSVTGVDHGNNTYYGNQTMTSFEATEQNYHKTSYDYTPEAAKSGFDTITFYSEWKGKGNTADAYNKHVTYKLNADRTKFINTEDPSDSFDASLISYEWINNSDKSYHKGVKAPNTNVSNFADGSADTLYKVNGVVNSAEQTEEGLRGNSKWRYTYMVDKSISGKLGLGYNGSSNWSNVYFNFYGATAKDNLKAGVGETVPTEAKDLENYLNLGNLATGTFENGQLTGASWNKTPGQDGKFVKGANEGTVRLTFNNDPNNYLDIDVTIAAGSTTVNPTDPTDENQKDLFMNVHRDVYVDGTKSDELSQTLSYARTKEVDANGDTVSYGAWTFGKLENGKWIASTEKAVFAEEDAPAGKNADDVTYVQYGKNGKKTKSDKIKSEAVQSTADAHGYLTPQNGISVYVTHENGGTAYDPSNSEMNQDVTRTITVYKTDGTTETVKQNVHFVRGGEGQNAKDKNGNWVDWTVATKDGGTWKSTGAKAGSWDEYDVPQVEGYTSTVDGKDAKVVEGNDKVTPEAHNTNVTVAYDKTTQPTDPLIDPNNPGENSDMFAHPTRTIKVTDPVTGKITTSTQTVWFGRTKTVSTDPNAPVKYGEWQLGKVDGDKFIADDKAPSVWPAYTAQEKKGYTSVVEGNTAEVKVTPDTEGETVNVSYNANTPKGQNITVNKGETPDPATAISNTGDLPDGTKYEWKTPVDTTTPGEKPATVVVTYPGGKTTEVPVTVTVNPTDADKYTADGGNITVDKGYTLTDEDAEKAIVNHNDLPAGTKYTWKTPVDTSTTGDKTGVVIVTYPDGSVDEAPVMVHVIDDAAKYDPQGQDVTIKKGDPVPAAKDGIKNTGDLPSDTKYEWEVAPDPSKVGKQPVVITVTYPDGSQDKVPTTVIVTDNATTPDKTDAEKYTPESQVVNVDKGHKLPDASEGIKNKDEMPEGTTYTWKNDVDTNTPGDKPAVITVHYPDGSAEDVPTIVHVNPSQADENTPKGQNITVEKDAPVPDASTAITNKDDLPQGTKYTWEITPDTSKVGDQPATVVVTYPDGSKDTVPVVITVNKPAQPRQTDADKYNPQGGTITAELGDDLTNAAPEGITNKGDLPSGTKYTWTNGIPSTAKSGLTMHDVTVTYPDGSSEVVSVYVNVTSQADEYTPEPQVVTVDKGQTPNAEDGIKNKSDLPDGTKYTWKTPVDTTTPGDKSVTVVVTYPDGSKDEVPTVVHVKTDAESNEPEGQPVNTVKGNVPAADDGIKNLDKLPEGTKPNWTNPDQVKEDVNTVGKHDEQITVTYPDGSKDTITVTVNVQNPANPGGNDQDKDKYSPETQPITTPEGVLPDASEGIKNKGDMPDGTTYTWKDEGKVREDVKTPGTHTEIIVVNYPDGSNIEKQVEVTVPAPEGQGINTDQGQLPNPADAIKNKDQMPDGTKYTWKQEPDVTTPGDHTGIVEVTFPDGTTYEVTVNVHVNAVNDNVNADTDNGNGNTAAPQADNNTTVTNKVAAPASTGDKKQSAAPAKQLPQTGNEANNTASLVGLSLASVASLFGLGGLRKKKEADK</sequence>
<feature type="compositionally biased region" description="Polar residues" evidence="5">
    <location>
        <begin position="2086"/>
        <end position="2096"/>
    </location>
</feature>
<protein>
    <submittedName>
        <fullName evidence="7">YSIRK-type signal peptide-containing protein</fullName>
    </submittedName>
</protein>
<feature type="region of interest" description="Disordered" evidence="5">
    <location>
        <begin position="1973"/>
        <end position="2002"/>
    </location>
</feature>
<feature type="compositionally biased region" description="Low complexity" evidence="5">
    <location>
        <begin position="151"/>
        <end position="164"/>
    </location>
</feature>
<keyword evidence="4" id="KW-0572">Peptidoglycan-anchor</keyword>
<feature type="region of interest" description="Disordered" evidence="5">
    <location>
        <begin position="51"/>
        <end position="73"/>
    </location>
</feature>
<dbReference type="InterPro" id="IPR005877">
    <property type="entry name" value="YSIRK_signal_dom"/>
</dbReference>
<dbReference type="InterPro" id="IPR059115">
    <property type="entry name" value="Rib"/>
</dbReference>
<dbReference type="InterPro" id="IPR019931">
    <property type="entry name" value="LPXTG_anchor"/>
</dbReference>
<gene>
    <name evidence="7" type="ORF">H5S09_00675</name>
</gene>
<feature type="compositionally biased region" description="Basic and acidic residues" evidence="5">
    <location>
        <begin position="2495"/>
        <end position="2506"/>
    </location>
</feature>
<feature type="compositionally biased region" description="Polar residues" evidence="5">
    <location>
        <begin position="58"/>
        <end position="70"/>
    </location>
</feature>
<dbReference type="Proteomes" id="UP000517106">
    <property type="component" value="Unassembled WGS sequence"/>
</dbReference>
<dbReference type="RefSeq" id="WP_182595110.1">
    <property type="nucleotide sequence ID" value="NZ_JACIVA010000016.1"/>
</dbReference>
<dbReference type="EMBL" id="JACIVA010000016">
    <property type="protein sequence ID" value="MBB1096487.1"/>
    <property type="molecule type" value="Genomic_DNA"/>
</dbReference>
<dbReference type="Pfam" id="PF00746">
    <property type="entry name" value="Gram_pos_anchor"/>
    <property type="match status" value="1"/>
</dbReference>
<accession>A0A7W3UJ36</accession>
<dbReference type="InterPro" id="IPR044055">
    <property type="entry name" value="RibLong"/>
</dbReference>
<feature type="region of interest" description="Disordered" evidence="5">
    <location>
        <begin position="2539"/>
        <end position="2583"/>
    </location>
</feature>